<protein>
    <submittedName>
        <fullName evidence="5">Calcium-binding protein CML19</fullName>
    </submittedName>
</protein>
<reference evidence="5 6" key="1">
    <citation type="journal article" date="2017" name="Nature">
        <title>The Apostasia genome and the evolution of orchids.</title>
        <authorList>
            <person name="Zhang G.Q."/>
            <person name="Liu K.W."/>
            <person name="Li Z."/>
            <person name="Lohaus R."/>
            <person name="Hsiao Y.Y."/>
            <person name="Niu S.C."/>
            <person name="Wang J.Y."/>
            <person name="Lin Y.C."/>
            <person name="Xu Q."/>
            <person name="Chen L.J."/>
            <person name="Yoshida K."/>
            <person name="Fujiwara S."/>
            <person name="Wang Z.W."/>
            <person name="Zhang Y.Q."/>
            <person name="Mitsuda N."/>
            <person name="Wang M."/>
            <person name="Liu G.H."/>
            <person name="Pecoraro L."/>
            <person name="Huang H.X."/>
            <person name="Xiao X.J."/>
            <person name="Lin M."/>
            <person name="Wu X.Y."/>
            <person name="Wu W.L."/>
            <person name="Chen Y.Y."/>
            <person name="Chang S.B."/>
            <person name="Sakamoto S."/>
            <person name="Ohme-Takagi M."/>
            <person name="Yagi M."/>
            <person name="Zeng S.J."/>
            <person name="Shen C.Y."/>
            <person name="Yeh C.M."/>
            <person name="Luo Y.B."/>
            <person name="Tsai W.C."/>
            <person name="Van de Peer Y."/>
            <person name="Liu Z.J."/>
        </authorList>
    </citation>
    <scope>NUCLEOTIDE SEQUENCE [LARGE SCALE GENOMIC DNA]</scope>
    <source>
        <strain evidence="5">ASH160606</strain>
        <strain evidence="6">cv. Shenzhen</strain>
        <tissue evidence="5">Stem</tissue>
    </source>
</reference>
<name>A0A2H9ZYE2_9ASPA</name>
<evidence type="ECO:0000256" key="1">
    <source>
        <dbReference type="ARBA" id="ARBA00022737"/>
    </source>
</evidence>
<dbReference type="EMBL" id="KZ453531">
    <property type="protein sequence ID" value="PKA47359.1"/>
    <property type="molecule type" value="Genomic_DNA"/>
</dbReference>
<dbReference type="InterPro" id="IPR002048">
    <property type="entry name" value="EF_hand_dom"/>
</dbReference>
<dbReference type="Proteomes" id="UP000236161">
    <property type="component" value="Unassembled WGS sequence"/>
</dbReference>
<dbReference type="PANTHER" id="PTHR23050">
    <property type="entry name" value="CALCIUM BINDING PROTEIN"/>
    <property type="match status" value="1"/>
</dbReference>
<dbReference type="FunFam" id="1.10.238.10:FF:000001">
    <property type="entry name" value="Calmodulin 1"/>
    <property type="match status" value="1"/>
</dbReference>
<sequence>MSPAELRKCVRAAVGEELTAEEAETAVEVADWDGDGLLGVEDLARFAEKGRNLREAFRVYEMEGEGRITPRSLRAALGRMGERRTEEDCEAMIRRFDIDGDGFLSFDEFKVMLL</sequence>
<dbReference type="PROSITE" id="PS00018">
    <property type="entry name" value="EF_HAND_1"/>
    <property type="match status" value="1"/>
</dbReference>
<keyword evidence="6" id="KW-1185">Reference proteome</keyword>
<dbReference type="SUPFAM" id="SSF47473">
    <property type="entry name" value="EF-hand"/>
    <property type="match status" value="1"/>
</dbReference>
<dbReference type="EMBL" id="KZ452538">
    <property type="protein sequence ID" value="PKA48331.1"/>
    <property type="molecule type" value="Genomic_DNA"/>
</dbReference>
<dbReference type="InterPro" id="IPR018247">
    <property type="entry name" value="EF_Hand_1_Ca_BS"/>
</dbReference>
<dbReference type="GO" id="GO:0005509">
    <property type="term" value="F:calcium ion binding"/>
    <property type="evidence" value="ECO:0007669"/>
    <property type="project" value="InterPro"/>
</dbReference>
<dbReference type="CDD" id="cd00051">
    <property type="entry name" value="EFh"/>
    <property type="match status" value="1"/>
</dbReference>
<gene>
    <name evidence="5" type="primary">CML19</name>
    <name evidence="4" type="ORF">AXF42_Ash017304</name>
    <name evidence="5" type="ORF">AXF42_Ash020423</name>
</gene>
<proteinExistence type="predicted"/>
<dbReference type="InterPro" id="IPR050145">
    <property type="entry name" value="Centrin_CML-like"/>
</dbReference>
<dbReference type="InterPro" id="IPR011992">
    <property type="entry name" value="EF-hand-dom_pair"/>
</dbReference>
<dbReference type="AlphaFoldDB" id="A0A2H9ZYE2"/>
<reference evidence="5" key="2">
    <citation type="submission" date="2017-10" db="EMBL/GenBank/DDBJ databases">
        <authorList>
            <person name="Banno H."/>
            <person name="Chua N.-H."/>
        </authorList>
    </citation>
    <scope>NUCLEOTIDE SEQUENCE</scope>
    <source>
        <strain evidence="5">ASH160606</strain>
        <tissue evidence="5">Stem</tissue>
    </source>
</reference>
<evidence type="ECO:0000313" key="6">
    <source>
        <dbReference type="Proteomes" id="UP000236161"/>
    </source>
</evidence>
<feature type="domain" description="EF-hand" evidence="3">
    <location>
        <begin position="48"/>
        <end position="83"/>
    </location>
</feature>
<dbReference type="Pfam" id="PF13833">
    <property type="entry name" value="EF-hand_8"/>
    <property type="match status" value="2"/>
</dbReference>
<dbReference type="STRING" id="1088818.A0A2H9ZYE2"/>
<feature type="domain" description="EF-hand" evidence="3">
    <location>
        <begin position="84"/>
        <end position="114"/>
    </location>
</feature>
<keyword evidence="2" id="KW-0106">Calcium</keyword>
<dbReference type="OrthoDB" id="26525at2759"/>
<dbReference type="SMART" id="SM00054">
    <property type="entry name" value="EFh"/>
    <property type="match status" value="3"/>
</dbReference>
<dbReference type="Gene3D" id="1.10.238.10">
    <property type="entry name" value="EF-hand"/>
    <property type="match status" value="1"/>
</dbReference>
<evidence type="ECO:0000313" key="4">
    <source>
        <dbReference type="EMBL" id="PKA47359.1"/>
    </source>
</evidence>
<evidence type="ECO:0000313" key="5">
    <source>
        <dbReference type="EMBL" id="PKA48331.1"/>
    </source>
</evidence>
<organism evidence="5 6">
    <name type="scientific">Apostasia shenzhenica</name>
    <dbReference type="NCBI Taxonomy" id="1088818"/>
    <lineage>
        <taxon>Eukaryota</taxon>
        <taxon>Viridiplantae</taxon>
        <taxon>Streptophyta</taxon>
        <taxon>Embryophyta</taxon>
        <taxon>Tracheophyta</taxon>
        <taxon>Spermatophyta</taxon>
        <taxon>Magnoliopsida</taxon>
        <taxon>Liliopsida</taxon>
        <taxon>Asparagales</taxon>
        <taxon>Orchidaceae</taxon>
        <taxon>Apostasioideae</taxon>
        <taxon>Apostasia</taxon>
    </lineage>
</organism>
<dbReference type="PROSITE" id="PS50222">
    <property type="entry name" value="EF_HAND_2"/>
    <property type="match status" value="2"/>
</dbReference>
<evidence type="ECO:0000256" key="2">
    <source>
        <dbReference type="ARBA" id="ARBA00022837"/>
    </source>
</evidence>
<evidence type="ECO:0000259" key="3">
    <source>
        <dbReference type="PROSITE" id="PS50222"/>
    </source>
</evidence>
<accession>A0A2H9ZYE2</accession>
<keyword evidence="1" id="KW-0677">Repeat</keyword>